<evidence type="ECO:0000256" key="5">
    <source>
        <dbReference type="PIRSR" id="PIRSR019543-2"/>
    </source>
</evidence>
<dbReference type="Gene3D" id="3.60.130.10">
    <property type="entry name" value="Clavaminate synthase-like"/>
    <property type="match status" value="1"/>
</dbReference>
<evidence type="ECO:0000256" key="1">
    <source>
        <dbReference type="ARBA" id="ARBA00008425"/>
    </source>
</evidence>
<dbReference type="SUPFAM" id="SSF51197">
    <property type="entry name" value="Clavaminate synthase-like"/>
    <property type="match status" value="1"/>
</dbReference>
<evidence type="ECO:0000313" key="6">
    <source>
        <dbReference type="EMBL" id="EYU13983.1"/>
    </source>
</evidence>
<comment type="caution">
    <text evidence="6">The sequence shown here is derived from an EMBL/GenBank/DDBJ whole genome shotgun (WGS) entry which is preliminary data.</text>
</comment>
<dbReference type="EMBL" id="JFGV01000062">
    <property type="protein sequence ID" value="EYU13983.1"/>
    <property type="molecule type" value="Genomic_DNA"/>
</dbReference>
<gene>
    <name evidence="6" type="ORF">BA1DRAFT_03491</name>
</gene>
<dbReference type="InterPro" id="IPR042098">
    <property type="entry name" value="TauD-like_sf"/>
</dbReference>
<keyword evidence="4 5" id="KW-0408">Iron</keyword>
<sequence length="323" mass="36882">MTYIKEIKPDQNESKVIKGLIDHIVFDEKLDNQYDFLERAPIFAQELPRSIREEFYHFKRHEKYAAIHVKDNPVLLNGVQPTPRKLIELEDGYKINDAKILLGLYGSLLGEGMGFTSQRNGSIYNNIIPFEELQNVPNSSSGSNKDFGFHVEDAFHPARAEFLGLVCMRNEERAPTTISCIDGIELTDKEKELLFQDRFYISHNPIHSTSNIVDEEGQAILFGAKEEPYVRINAAALNLDNNSLDEIKAVNKVIDFFNKNKESIVLNTSDCIFVDNFRCVHARDAYEPFFGEKARWLARVVFTTDLKKSRGMRGSVQSRAIIA</sequence>
<dbReference type="PATRIC" id="fig|1393736.3.peg.3563"/>
<dbReference type="InterPro" id="IPR014503">
    <property type="entry name" value="Clavaminate_syn-like"/>
</dbReference>
<dbReference type="GO" id="GO:0005506">
    <property type="term" value="F:iron ion binding"/>
    <property type="evidence" value="ECO:0007669"/>
    <property type="project" value="InterPro"/>
</dbReference>
<evidence type="ECO:0000256" key="4">
    <source>
        <dbReference type="ARBA" id="ARBA00023004"/>
    </source>
</evidence>
<dbReference type="RefSeq" id="WP_051560829.1">
    <property type="nucleotide sequence ID" value="NZ_CAWLTM010000053.1"/>
</dbReference>
<dbReference type="GO" id="GO:0016706">
    <property type="term" value="F:2-oxoglutarate-dependent dioxygenase activity"/>
    <property type="evidence" value="ECO:0007669"/>
    <property type="project" value="UniProtKB-ARBA"/>
</dbReference>
<keyword evidence="6" id="KW-0223">Dioxygenase</keyword>
<dbReference type="PIRSF" id="PIRSF019543">
    <property type="entry name" value="Clavaminate_syn"/>
    <property type="match status" value="1"/>
</dbReference>
<protein>
    <submittedName>
        <fullName evidence="6">Taurine catabolism dioxygenase TauD, TfdA family</fullName>
    </submittedName>
</protein>
<accession>A0A022PGD5</accession>
<evidence type="ECO:0000313" key="7">
    <source>
        <dbReference type="Proteomes" id="UP000023464"/>
    </source>
</evidence>
<evidence type="ECO:0000256" key="2">
    <source>
        <dbReference type="ARBA" id="ARBA00022723"/>
    </source>
</evidence>
<comment type="similarity">
    <text evidence="1">Belongs to the clavaminate synthase family.</text>
</comment>
<proteinExistence type="inferred from homology"/>
<keyword evidence="7" id="KW-1185">Reference proteome</keyword>
<keyword evidence="2 5" id="KW-0479">Metal-binding</keyword>
<feature type="binding site" evidence="5">
    <location>
        <position position="152"/>
    </location>
    <ligand>
        <name>Fe cation</name>
        <dbReference type="ChEBI" id="CHEBI:24875"/>
    </ligand>
</feature>
<feature type="binding site" evidence="5">
    <location>
        <position position="150"/>
    </location>
    <ligand>
        <name>Fe cation</name>
        <dbReference type="ChEBI" id="CHEBI:24875"/>
    </ligand>
</feature>
<keyword evidence="3" id="KW-0560">Oxidoreductase</keyword>
<organism evidence="6 7">
    <name type="scientific">Photorhabdus aegyptia</name>
    <dbReference type="NCBI Taxonomy" id="2805098"/>
    <lineage>
        <taxon>Bacteria</taxon>
        <taxon>Pseudomonadati</taxon>
        <taxon>Pseudomonadota</taxon>
        <taxon>Gammaproteobacteria</taxon>
        <taxon>Enterobacterales</taxon>
        <taxon>Morganellaceae</taxon>
        <taxon>Photorhabdus</taxon>
    </lineage>
</organism>
<name>A0A022PGD5_9GAMM</name>
<evidence type="ECO:0000256" key="3">
    <source>
        <dbReference type="ARBA" id="ARBA00023002"/>
    </source>
</evidence>
<reference evidence="6 7" key="1">
    <citation type="submission" date="2014-03" db="EMBL/GenBank/DDBJ databases">
        <title>Draft Genome of Photorhabdus luminescens BA1, an Egyptian Isolate.</title>
        <authorList>
            <person name="Ghazal S."/>
            <person name="Hurst S.G.IV."/>
            <person name="Morris K."/>
            <person name="Thomas K."/>
            <person name="Tisa L.S."/>
        </authorList>
    </citation>
    <scope>NUCLEOTIDE SEQUENCE [LARGE SCALE GENOMIC DNA]</scope>
    <source>
        <strain evidence="6 7">BA1</strain>
    </source>
</reference>
<dbReference type="Proteomes" id="UP000023464">
    <property type="component" value="Unassembled WGS sequence"/>
</dbReference>
<dbReference type="AlphaFoldDB" id="A0A022PGD5"/>